<keyword evidence="5" id="KW-1133">Transmembrane helix</keyword>
<evidence type="ECO:0000256" key="4">
    <source>
        <dbReference type="PIRSR" id="PIRSR610905-2"/>
    </source>
</evidence>
<keyword evidence="5" id="KW-0812">Transmembrane</keyword>
<protein>
    <submittedName>
        <fullName evidence="6">Glycosyl Hydrolase Family 88</fullName>
    </submittedName>
</protein>
<dbReference type="PANTHER" id="PTHR36845:SF1">
    <property type="entry name" value="HYDROLASE, PUTATIVE (AFU_ORTHOLOGUE AFUA_7G05090)-RELATED"/>
    <property type="match status" value="1"/>
</dbReference>
<keyword evidence="1 6" id="KW-0378">Hydrolase</keyword>
<feature type="transmembrane region" description="Helical" evidence="5">
    <location>
        <begin position="6"/>
        <end position="25"/>
    </location>
</feature>
<dbReference type="InterPro" id="IPR010905">
    <property type="entry name" value="Glyco_hydro_88"/>
</dbReference>
<evidence type="ECO:0000256" key="2">
    <source>
        <dbReference type="ARBA" id="ARBA00038358"/>
    </source>
</evidence>
<dbReference type="Gene3D" id="1.50.10.10">
    <property type="match status" value="1"/>
</dbReference>
<dbReference type="InterPro" id="IPR008928">
    <property type="entry name" value="6-hairpin_glycosidase_sf"/>
</dbReference>
<dbReference type="Proteomes" id="UP000190961">
    <property type="component" value="Unassembled WGS sequence"/>
</dbReference>
<dbReference type="InterPro" id="IPR052369">
    <property type="entry name" value="UG_Glycosaminoglycan_Hydrolase"/>
</dbReference>
<dbReference type="STRING" id="688867.SAMN05660236_0476"/>
<dbReference type="AlphaFoldDB" id="A0A1T5IWC0"/>
<gene>
    <name evidence="6" type="ORF">SAMN05660236_0476</name>
</gene>
<comment type="similarity">
    <text evidence="2">Belongs to the glycosyl hydrolase 88 family.</text>
</comment>
<dbReference type="GO" id="GO:0052757">
    <property type="term" value="F:chondroitin hydrolase activity"/>
    <property type="evidence" value="ECO:0007669"/>
    <property type="project" value="TreeGrafter"/>
</dbReference>
<feature type="binding site" evidence="4">
    <location>
        <position position="112"/>
    </location>
    <ligand>
        <name>substrate</name>
    </ligand>
</feature>
<organism evidence="6 7">
    <name type="scientific">Ohtaekwangia koreensis</name>
    <dbReference type="NCBI Taxonomy" id="688867"/>
    <lineage>
        <taxon>Bacteria</taxon>
        <taxon>Pseudomonadati</taxon>
        <taxon>Bacteroidota</taxon>
        <taxon>Cytophagia</taxon>
        <taxon>Cytophagales</taxon>
        <taxon>Fulvivirgaceae</taxon>
        <taxon>Ohtaekwangia</taxon>
    </lineage>
</organism>
<feature type="binding site" evidence="4">
    <location>
        <position position="242"/>
    </location>
    <ligand>
        <name>substrate</name>
    </ligand>
</feature>
<keyword evidence="5" id="KW-0472">Membrane</keyword>
<dbReference type="GO" id="GO:0000272">
    <property type="term" value="P:polysaccharide catabolic process"/>
    <property type="evidence" value="ECO:0007669"/>
    <property type="project" value="TreeGrafter"/>
</dbReference>
<keyword evidence="7" id="KW-1185">Reference proteome</keyword>
<name>A0A1T5IWC0_9BACT</name>
<dbReference type="EMBL" id="FUZU01000001">
    <property type="protein sequence ID" value="SKC43496.1"/>
    <property type="molecule type" value="Genomic_DNA"/>
</dbReference>
<dbReference type="PANTHER" id="PTHR36845">
    <property type="entry name" value="HYDROLASE, PUTATIVE (AFU_ORTHOLOGUE AFUA_7G05090)-RELATED"/>
    <property type="match status" value="1"/>
</dbReference>
<evidence type="ECO:0000256" key="1">
    <source>
        <dbReference type="ARBA" id="ARBA00022801"/>
    </source>
</evidence>
<dbReference type="OrthoDB" id="428577at2"/>
<feature type="active site" description="Nucleophile" evidence="3">
    <location>
        <position position="112"/>
    </location>
</feature>
<feature type="active site" description="Proton donor" evidence="3">
    <location>
        <position position="170"/>
    </location>
</feature>
<feature type="binding site" evidence="4">
    <location>
        <position position="230"/>
    </location>
    <ligand>
        <name>substrate</name>
    </ligand>
</feature>
<proteinExistence type="inferred from homology"/>
<accession>A0A1T5IWC0</accession>
<evidence type="ECO:0000313" key="6">
    <source>
        <dbReference type="EMBL" id="SKC43496.1"/>
    </source>
</evidence>
<evidence type="ECO:0000256" key="5">
    <source>
        <dbReference type="SAM" id="Phobius"/>
    </source>
</evidence>
<dbReference type="InterPro" id="IPR012341">
    <property type="entry name" value="6hp_glycosidase-like_sf"/>
</dbReference>
<dbReference type="SUPFAM" id="SSF48208">
    <property type="entry name" value="Six-hairpin glycosidases"/>
    <property type="match status" value="1"/>
</dbReference>
<dbReference type="Pfam" id="PF07470">
    <property type="entry name" value="Glyco_hydro_88"/>
    <property type="match status" value="1"/>
</dbReference>
<feature type="binding site" evidence="4">
    <location>
        <position position="246"/>
    </location>
    <ligand>
        <name>substrate</name>
    </ligand>
</feature>
<dbReference type="RefSeq" id="WP_079685099.1">
    <property type="nucleotide sequence ID" value="NZ_FUZU01000001.1"/>
</dbReference>
<evidence type="ECO:0000256" key="3">
    <source>
        <dbReference type="PIRSR" id="PIRSR610905-1"/>
    </source>
</evidence>
<feature type="binding site" evidence="4">
    <location>
        <position position="170"/>
    </location>
    <ligand>
        <name>substrate</name>
    </ligand>
</feature>
<reference evidence="6 7" key="1">
    <citation type="submission" date="2017-02" db="EMBL/GenBank/DDBJ databases">
        <authorList>
            <person name="Peterson S.W."/>
        </authorList>
    </citation>
    <scope>NUCLEOTIDE SEQUENCE [LARGE SCALE GENOMIC DNA]</scope>
    <source>
        <strain evidence="6 7">DSM 25262</strain>
    </source>
</reference>
<evidence type="ECO:0000313" key="7">
    <source>
        <dbReference type="Proteomes" id="UP000190961"/>
    </source>
</evidence>
<sequence>MRKSIIIYSSIAIVLLSGFIVKIKLDAKSNLEKVKVQLSQSLEVYKDPLSFPRGAKPDGNFRGTTSTEWTSGFYPGSLWYMYEYTHDKKWETAARQWTAGLEKEKLNTRTHDLGFMLYCSFGNGYRLTNDPAYKEILLQGAKSLSTRFNEKTGCIRSWDHGKWQFPVIIDNMMNLEFLFWATRVSGDSSFYKIAVTHANTTMKNHFRPDNSSYHVVDYDTLTGNVARRATAQGYADESAWARGQAWGLYGYTVMYRETKDKKYLDQAVKIADFYLGHPNLPEDKVPYWDFNAPGIPNEERDASAAAIAASGLLELSQYVKNGKKYFTAAEQMLASLSSPVYMAKPGSNNHFVLMHSVGHKPAKSEIDIPLVYADYYYIEGLLRYDKMKGTKKK</sequence>